<accession>X6N503</accession>
<dbReference type="AlphaFoldDB" id="X6N503"/>
<comment type="caution">
    <text evidence="1">The sequence shown here is derived from an EMBL/GenBank/DDBJ whole genome shotgun (WGS) entry which is preliminary data.</text>
</comment>
<dbReference type="Proteomes" id="UP000023152">
    <property type="component" value="Unassembled WGS sequence"/>
</dbReference>
<evidence type="ECO:0000313" key="1">
    <source>
        <dbReference type="EMBL" id="ETO21003.1"/>
    </source>
</evidence>
<proteinExistence type="predicted"/>
<evidence type="ECO:0000313" key="2">
    <source>
        <dbReference type="Proteomes" id="UP000023152"/>
    </source>
</evidence>
<dbReference type="EMBL" id="ASPP01012029">
    <property type="protein sequence ID" value="ETO21003.1"/>
    <property type="molecule type" value="Genomic_DNA"/>
</dbReference>
<gene>
    <name evidence="1" type="ORF">RFI_16203</name>
</gene>
<reference evidence="1 2" key="1">
    <citation type="journal article" date="2013" name="Curr. Biol.">
        <title>The Genome of the Foraminiferan Reticulomyxa filosa.</title>
        <authorList>
            <person name="Glockner G."/>
            <person name="Hulsmann N."/>
            <person name="Schleicher M."/>
            <person name="Noegel A.A."/>
            <person name="Eichinger L."/>
            <person name="Gallinger C."/>
            <person name="Pawlowski J."/>
            <person name="Sierra R."/>
            <person name="Euteneuer U."/>
            <person name="Pillet L."/>
            <person name="Moustafa A."/>
            <person name="Platzer M."/>
            <person name="Groth M."/>
            <person name="Szafranski K."/>
            <person name="Schliwa M."/>
        </authorList>
    </citation>
    <scope>NUCLEOTIDE SEQUENCE [LARGE SCALE GENOMIC DNA]</scope>
</reference>
<keyword evidence="2" id="KW-1185">Reference proteome</keyword>
<sequence>MWKKKWRMTPSRLLQIVQGEYSNRPLRTFRWLINVIDDIFDCKNKSDESCIREHRELLPLPEFVYHEYIPMKFGVKQLVDQMCWDIHNGVQHYAKPEMEQEVPNYMEIVTFKEFLDDDWVLDDLCFYLLVKLTLLKARQVVLASKLLFEEEIWILFNHIPLLLESIFDGACNEYRHGLALRLQALALYEYKTPKLHRDMFLRWLLDESQQLSQQFDHSCKLLYFHFQLSNFDTVTDQQIRQASQWLLSDRPLESVQALMQDLALPSTELTPFDRFVDTCKSLFKWKQQIKLPKFQSSEGIKENLCVLGIWGGGGNPKKNIVIVDLVSSRWETIKDRVIRPIIELLANSHFDDSDRFELQRMVSQIQDYTHSITAALSLRHGWHAFLLYTEILSAILNGLESFDQAYLKYNVTRQEIETYLLSLEEKL</sequence>
<organism evidence="1 2">
    <name type="scientific">Reticulomyxa filosa</name>
    <dbReference type="NCBI Taxonomy" id="46433"/>
    <lineage>
        <taxon>Eukaryota</taxon>
        <taxon>Sar</taxon>
        <taxon>Rhizaria</taxon>
        <taxon>Retaria</taxon>
        <taxon>Foraminifera</taxon>
        <taxon>Monothalamids</taxon>
        <taxon>Reticulomyxidae</taxon>
        <taxon>Reticulomyxa</taxon>
    </lineage>
</organism>
<protein>
    <submittedName>
        <fullName evidence="1">Uncharacterized protein</fullName>
    </submittedName>
</protein>
<dbReference type="OrthoDB" id="543667at2759"/>
<name>X6N503_RETFI</name>